<evidence type="ECO:0000256" key="2">
    <source>
        <dbReference type="ARBA" id="ARBA00022723"/>
    </source>
</evidence>
<dbReference type="Proteomes" id="UP000887578">
    <property type="component" value="Unplaced"/>
</dbReference>
<evidence type="ECO:0000313" key="5">
    <source>
        <dbReference type="Proteomes" id="UP000887578"/>
    </source>
</evidence>
<keyword evidence="4" id="KW-0503">Monooxygenase</keyword>
<dbReference type="GO" id="GO:0016712">
    <property type="term" value="F:oxidoreductase activity, acting on paired donors, with incorporation or reduction of molecular oxygen, reduced flavin or flavoprotein as one donor, and incorporation of one atom of oxygen"/>
    <property type="evidence" value="ECO:0007669"/>
    <property type="project" value="TreeGrafter"/>
</dbReference>
<keyword evidence="2" id="KW-0479">Metal-binding</keyword>
<evidence type="ECO:0000256" key="1">
    <source>
        <dbReference type="ARBA" id="ARBA00010617"/>
    </source>
</evidence>
<sequence>MIGLIISAAIGILCVYNFYWKRKSLPPGPIPLPLIGNFLDFYKHGKSESFELFRKIYGDLYTLWVGDRPVVVFNKFDEIQEAFVKNGDFYSGRPKNEAMAKIVRNGNYGIIMTEGDIWREHRRFALHVLRNFGLGKNLMQERVLNEVTWFLEDLKKKQKNGEKEISVQNSIDIAVGSIINGLIFGYAFHEKNVEEFYKIKEFIRQFIRLGGDPIFRAISEDRKGILRRLPFFKGRFQKAVDLGDAMKEFFFGQINERRSKINFAEDSEPTDYVESYLRHQHKLESRGNKDHMYS</sequence>
<dbReference type="PRINTS" id="PR00463">
    <property type="entry name" value="EP450I"/>
</dbReference>
<dbReference type="GO" id="GO:0005737">
    <property type="term" value="C:cytoplasm"/>
    <property type="evidence" value="ECO:0007669"/>
    <property type="project" value="TreeGrafter"/>
</dbReference>
<dbReference type="GO" id="GO:0005506">
    <property type="term" value="F:iron ion binding"/>
    <property type="evidence" value="ECO:0007669"/>
    <property type="project" value="InterPro"/>
</dbReference>
<accession>A0A914PP88</accession>
<dbReference type="PANTHER" id="PTHR24300:SF375">
    <property type="entry name" value="CYTOCHROME P450 FAMILY"/>
    <property type="match status" value="1"/>
</dbReference>
<proteinExistence type="inferred from homology"/>
<keyword evidence="5" id="KW-1185">Reference proteome</keyword>
<dbReference type="GO" id="GO:0006805">
    <property type="term" value="P:xenobiotic metabolic process"/>
    <property type="evidence" value="ECO:0007669"/>
    <property type="project" value="TreeGrafter"/>
</dbReference>
<dbReference type="InterPro" id="IPR036396">
    <property type="entry name" value="Cyt_P450_sf"/>
</dbReference>
<reference evidence="6" key="1">
    <citation type="submission" date="2022-11" db="UniProtKB">
        <authorList>
            <consortium name="WormBaseParasite"/>
        </authorList>
    </citation>
    <scope>IDENTIFICATION</scope>
</reference>
<evidence type="ECO:0000256" key="4">
    <source>
        <dbReference type="ARBA" id="ARBA00023033"/>
    </source>
</evidence>
<dbReference type="PANTHER" id="PTHR24300">
    <property type="entry name" value="CYTOCHROME P450 508A4-RELATED"/>
    <property type="match status" value="1"/>
</dbReference>
<keyword evidence="3" id="KW-0408">Iron</keyword>
<dbReference type="Gene3D" id="1.10.630.10">
    <property type="entry name" value="Cytochrome P450"/>
    <property type="match status" value="1"/>
</dbReference>
<organism evidence="5 6">
    <name type="scientific">Panagrolaimus davidi</name>
    <dbReference type="NCBI Taxonomy" id="227884"/>
    <lineage>
        <taxon>Eukaryota</taxon>
        <taxon>Metazoa</taxon>
        <taxon>Ecdysozoa</taxon>
        <taxon>Nematoda</taxon>
        <taxon>Chromadorea</taxon>
        <taxon>Rhabditida</taxon>
        <taxon>Tylenchina</taxon>
        <taxon>Panagrolaimomorpha</taxon>
        <taxon>Panagrolaimoidea</taxon>
        <taxon>Panagrolaimidae</taxon>
        <taxon>Panagrolaimus</taxon>
    </lineage>
</organism>
<comment type="similarity">
    <text evidence="1">Belongs to the cytochrome P450 family.</text>
</comment>
<dbReference type="Pfam" id="PF00067">
    <property type="entry name" value="p450"/>
    <property type="match status" value="1"/>
</dbReference>
<evidence type="ECO:0000313" key="6">
    <source>
        <dbReference type="WBParaSite" id="PDA_v2.g20374.t1"/>
    </source>
</evidence>
<dbReference type="InterPro" id="IPR001128">
    <property type="entry name" value="Cyt_P450"/>
</dbReference>
<dbReference type="WBParaSite" id="PDA_v2.g20374.t1">
    <property type="protein sequence ID" value="PDA_v2.g20374.t1"/>
    <property type="gene ID" value="PDA_v2.g20374"/>
</dbReference>
<dbReference type="InterPro" id="IPR002401">
    <property type="entry name" value="Cyt_P450_E_grp-I"/>
</dbReference>
<evidence type="ECO:0000256" key="3">
    <source>
        <dbReference type="ARBA" id="ARBA00023004"/>
    </source>
</evidence>
<dbReference type="GO" id="GO:0006082">
    <property type="term" value="P:organic acid metabolic process"/>
    <property type="evidence" value="ECO:0007669"/>
    <property type="project" value="TreeGrafter"/>
</dbReference>
<dbReference type="InterPro" id="IPR050182">
    <property type="entry name" value="Cytochrome_P450_fam2"/>
</dbReference>
<dbReference type="SUPFAM" id="SSF48264">
    <property type="entry name" value="Cytochrome P450"/>
    <property type="match status" value="1"/>
</dbReference>
<name>A0A914PP88_9BILA</name>
<keyword evidence="4" id="KW-0560">Oxidoreductase</keyword>
<dbReference type="AlphaFoldDB" id="A0A914PP88"/>
<protein>
    <submittedName>
        <fullName evidence="6">Cytochrome P450</fullName>
    </submittedName>
</protein>
<dbReference type="GO" id="GO:0020037">
    <property type="term" value="F:heme binding"/>
    <property type="evidence" value="ECO:0007669"/>
    <property type="project" value="InterPro"/>
</dbReference>